<dbReference type="AlphaFoldDB" id="A0A645IR26"/>
<evidence type="ECO:0000313" key="1">
    <source>
        <dbReference type="EMBL" id="MPN50824.1"/>
    </source>
</evidence>
<proteinExistence type="predicted"/>
<name>A0A645IR26_9ZZZZ</name>
<organism evidence="1">
    <name type="scientific">bioreactor metagenome</name>
    <dbReference type="NCBI Taxonomy" id="1076179"/>
    <lineage>
        <taxon>unclassified sequences</taxon>
        <taxon>metagenomes</taxon>
        <taxon>ecological metagenomes</taxon>
    </lineage>
</organism>
<reference evidence="1" key="1">
    <citation type="submission" date="2019-08" db="EMBL/GenBank/DDBJ databases">
        <authorList>
            <person name="Kucharzyk K."/>
            <person name="Murdoch R.W."/>
            <person name="Higgins S."/>
            <person name="Loffler F."/>
        </authorList>
    </citation>
    <scope>NUCLEOTIDE SEQUENCE</scope>
</reference>
<dbReference type="InterPro" id="IPR011697">
    <property type="entry name" value="Peptidase_C26"/>
</dbReference>
<dbReference type="EMBL" id="VSSQ01115342">
    <property type="protein sequence ID" value="MPN50824.1"/>
    <property type="molecule type" value="Genomic_DNA"/>
</dbReference>
<sequence>MNAISEDGIIEGIEGIDDRFLLAVQWHPEMLAPKESINDIYSRRIFEYFIKESENFSNKKKK</sequence>
<comment type="caution">
    <text evidence="1">The sequence shown here is derived from an EMBL/GenBank/DDBJ whole genome shotgun (WGS) entry which is preliminary data.</text>
</comment>
<dbReference type="Gene3D" id="3.40.50.880">
    <property type="match status" value="1"/>
</dbReference>
<dbReference type="PROSITE" id="PS51273">
    <property type="entry name" value="GATASE_TYPE_1"/>
    <property type="match status" value="1"/>
</dbReference>
<dbReference type="Pfam" id="PF07722">
    <property type="entry name" value="Peptidase_C26"/>
    <property type="match status" value="1"/>
</dbReference>
<accession>A0A645IR26</accession>
<gene>
    <name evidence="1" type="ORF">SDC9_198463</name>
</gene>
<protein>
    <recommendedName>
        <fullName evidence="2">Gamma-glutamyl-gamma-aminobutyrate hydrolase</fullName>
    </recommendedName>
</protein>
<dbReference type="SUPFAM" id="SSF52317">
    <property type="entry name" value="Class I glutamine amidotransferase-like"/>
    <property type="match status" value="1"/>
</dbReference>
<evidence type="ECO:0008006" key="2">
    <source>
        <dbReference type="Google" id="ProtNLM"/>
    </source>
</evidence>
<dbReference type="GO" id="GO:0016787">
    <property type="term" value="F:hydrolase activity"/>
    <property type="evidence" value="ECO:0007669"/>
    <property type="project" value="InterPro"/>
</dbReference>
<dbReference type="InterPro" id="IPR029062">
    <property type="entry name" value="Class_I_gatase-like"/>
</dbReference>